<dbReference type="GeneID" id="8681934"/>
<feature type="domain" description="Phospholipase D-like" evidence="1">
    <location>
        <begin position="25"/>
        <end position="136"/>
    </location>
</feature>
<evidence type="ECO:0000313" key="2">
    <source>
        <dbReference type="EMBL" id="BAI62154.1"/>
    </source>
</evidence>
<dbReference type="OrthoDB" id="148189at2157"/>
<keyword evidence="3" id="KW-1185">Reference proteome</keyword>
<dbReference type="CDD" id="cd09176">
    <property type="entry name" value="PLDc_unchar6"/>
    <property type="match status" value="1"/>
</dbReference>
<dbReference type="Pfam" id="PF13091">
    <property type="entry name" value="PLDc_2"/>
    <property type="match status" value="1"/>
</dbReference>
<dbReference type="InterPro" id="IPR059166">
    <property type="entry name" value="PLD-like_cat"/>
</dbReference>
<dbReference type="EMBL" id="AP011532">
    <property type="protein sequence ID" value="BAI62154.1"/>
    <property type="molecule type" value="Genomic_DNA"/>
</dbReference>
<reference evidence="2 3" key="1">
    <citation type="journal article" date="2007" name="Appl. Environ. Microbiol.">
        <title>Isolation of key methanogens for global methane emission from rice paddy fields: a novel isolate affiliated with the clone cluster rice cluster I.</title>
        <authorList>
            <person name="Sakai S."/>
            <person name="Imachi H."/>
            <person name="Sekiguchi Y."/>
            <person name="Ohashi A."/>
            <person name="Harada H."/>
            <person name="Kamagata Y."/>
        </authorList>
    </citation>
    <scope>NUCLEOTIDE SEQUENCE [LARGE SCALE GENOMIC DNA]</scope>
    <source>
        <strain evidence="3">DSM 17711 / JCM 13418 / NBRC 101707 / SANAE</strain>
    </source>
</reference>
<dbReference type="KEGG" id="mpd:MCP_2082"/>
<dbReference type="InterPro" id="IPR025202">
    <property type="entry name" value="PLD-like_dom"/>
</dbReference>
<dbReference type="AlphaFoldDB" id="D1Z0D2"/>
<reference evidence="3" key="3">
    <citation type="journal article" date="2011" name="PLoS ONE">
        <title>Genome sequence of a mesophilic hydrogenotrophic methanogen Methanocella paludicola, the first cultivated representative of the order Methanocellales.</title>
        <authorList>
            <person name="Sakai S."/>
            <person name="Takaki Y."/>
            <person name="Shimamura S."/>
            <person name="Sekine M."/>
            <person name="Tajima T."/>
            <person name="Kosugi H."/>
            <person name="Ichikawa N."/>
            <person name="Tasumi E."/>
            <person name="Hiraki A.T."/>
            <person name="Shimizu A."/>
            <person name="Kato Y."/>
            <person name="Nishiko R."/>
            <person name="Mori K."/>
            <person name="Fujita N."/>
            <person name="Imachi H."/>
            <person name="Takai K."/>
        </authorList>
    </citation>
    <scope>NUCLEOTIDE SEQUENCE [LARGE SCALE GENOMIC DNA]</scope>
    <source>
        <strain evidence="3">DSM 17711 / JCM 13418 / NBRC 101707 / SANAE</strain>
    </source>
</reference>
<dbReference type="InParanoid" id="D1Z0D2"/>
<evidence type="ECO:0000259" key="1">
    <source>
        <dbReference type="Pfam" id="PF13091"/>
    </source>
</evidence>
<accession>D1Z0D2</accession>
<dbReference type="Proteomes" id="UP000001882">
    <property type="component" value="Chromosome"/>
</dbReference>
<proteinExistence type="predicted"/>
<dbReference type="Gene3D" id="3.30.870.10">
    <property type="entry name" value="Endonuclease Chain A"/>
    <property type="match status" value="1"/>
</dbReference>
<protein>
    <recommendedName>
        <fullName evidence="1">Phospholipase D-like domain-containing protein</fullName>
    </recommendedName>
</protein>
<organism evidence="2 3">
    <name type="scientific">Methanocella paludicola (strain DSM 17711 / JCM 13418 / NBRC 101707 / SANAE)</name>
    <dbReference type="NCBI Taxonomy" id="304371"/>
    <lineage>
        <taxon>Archaea</taxon>
        <taxon>Methanobacteriati</taxon>
        <taxon>Methanobacteriota</taxon>
        <taxon>Stenosarchaea group</taxon>
        <taxon>Methanomicrobia</taxon>
        <taxon>Methanocellales</taxon>
        <taxon>Methanocellaceae</taxon>
        <taxon>Methanocella</taxon>
    </lineage>
</organism>
<dbReference type="PATRIC" id="fig|304371.9.peg.2125"/>
<name>D1Z0D2_METPS</name>
<reference evidence="2 3" key="2">
    <citation type="journal article" date="2008" name="Int. J. Syst. Evol. Microbiol.">
        <title>Methanocella paludicola gen. nov., sp. nov., a methane-producing archaeon, the first isolate of the lineage 'Rice Cluster I', and proposal of the new archaeal order Methanocellales ord. nov.</title>
        <authorList>
            <person name="Sakai S."/>
            <person name="Imachi H."/>
            <person name="Hanada S."/>
            <person name="Ohashi A."/>
            <person name="Harada H."/>
            <person name="Kamagata Y."/>
        </authorList>
    </citation>
    <scope>NUCLEOTIDE SEQUENCE [LARGE SCALE GENOMIC DNA]</scope>
    <source>
        <strain evidence="3">DSM 17711 / JCM 13418 / NBRC 101707 / SANAE</strain>
    </source>
</reference>
<evidence type="ECO:0000313" key="3">
    <source>
        <dbReference type="Proteomes" id="UP000001882"/>
    </source>
</evidence>
<dbReference type="SUPFAM" id="SSF56024">
    <property type="entry name" value="Phospholipase D/nuclease"/>
    <property type="match status" value="1"/>
</dbReference>
<dbReference type="RefSeq" id="WP_012900828.1">
    <property type="nucleotide sequence ID" value="NC_013665.1"/>
</dbReference>
<gene>
    <name evidence="2" type="ordered locus">MCP_2082</name>
</gene>
<sequence length="215" mass="24475">MQLKVLPGIKMAEFLTTTGTSHALEQVIKNSKEKLFLISPYVQLSPLLKGMLNQIDTKSVDLRLVYRDEIKDEDMVFLKGIRGIKLYSLENLHAKCYMNHDTAIITSMNLFRYSQQNNHEMGIKISKATDAELYNELAKEVDFLIGQSKPYNKFADSVSTVIGFTKKTITAIQDAMAPGYCIRCGVEIENNPDKPLCDKCYKSWAKYQDPKYAQI</sequence>